<name>A0ABU5ZHL9_9BACL</name>
<sequence length="447" mass="48590">MGKKWKRALLGYDPSSVYRHLSLQEAQFSTMKKKLLEQLQELDDESSRLSRRAEYLKEVLPNGLSPSETVRQTLGNAKSQDAISNYGLTASSTFKTVLFGFNKCSVKKFFRRLKSLQEDELLGLSGLVDAAWKIREELAGIVAEYERQLEGTDDSDTEFDAAQPQEPSAAQEPLTAPQELTAKQEPFLETLGIRECTDGDDAEISLSIQKMTSGLEPAEPEQVKDTPEEKITVPELEPVAGKVVAFRKRGEAPDMSLPVQSAVSGSEPGHQSAIVKPKAAVGMGFWEDAGDYLEQILQDTLAIFSTSAVQASASSAVAEPPLSVPASAAPFESSVKPLDSIRAERSVNPEPSPVQRAEIAEAANAQEAYDHSAAFEGKSSLAVSDEIRQLRRKYIVGKIAGEDLLDRSGRLIVGKNQPITEAVMLKADQEGKLSELIVNMIIPGLGE</sequence>
<dbReference type="EMBL" id="JAYJLD010000007">
    <property type="protein sequence ID" value="MEB3101357.1"/>
    <property type="molecule type" value="Genomic_DNA"/>
</dbReference>
<evidence type="ECO:0000256" key="1">
    <source>
        <dbReference type="SAM" id="Coils"/>
    </source>
</evidence>
<gene>
    <name evidence="3" type="ORF">VF724_06730</name>
</gene>
<organism evidence="3 4">
    <name type="scientific">Ferviditalea candida</name>
    <dbReference type="NCBI Taxonomy" id="3108399"/>
    <lineage>
        <taxon>Bacteria</taxon>
        <taxon>Bacillati</taxon>
        <taxon>Bacillota</taxon>
        <taxon>Bacilli</taxon>
        <taxon>Bacillales</taxon>
        <taxon>Paenibacillaceae</taxon>
        <taxon>Ferviditalea</taxon>
    </lineage>
</organism>
<feature type="region of interest" description="Disordered" evidence="2">
    <location>
        <begin position="150"/>
        <end position="176"/>
    </location>
</feature>
<feature type="coiled-coil region" evidence="1">
    <location>
        <begin position="25"/>
        <end position="59"/>
    </location>
</feature>
<comment type="caution">
    <text evidence="3">The sequence shown here is derived from an EMBL/GenBank/DDBJ whole genome shotgun (WGS) entry which is preliminary data.</text>
</comment>
<evidence type="ECO:0000313" key="3">
    <source>
        <dbReference type="EMBL" id="MEB3101357.1"/>
    </source>
</evidence>
<keyword evidence="4" id="KW-1185">Reference proteome</keyword>
<protein>
    <submittedName>
        <fullName evidence="3">Uncharacterized protein</fullName>
    </submittedName>
</protein>
<proteinExistence type="predicted"/>
<dbReference type="RefSeq" id="WP_371753473.1">
    <property type="nucleotide sequence ID" value="NZ_JAYJLD010000007.1"/>
</dbReference>
<accession>A0ABU5ZHL9</accession>
<feature type="compositionally biased region" description="Low complexity" evidence="2">
    <location>
        <begin position="161"/>
        <end position="173"/>
    </location>
</feature>
<dbReference type="Proteomes" id="UP001310386">
    <property type="component" value="Unassembled WGS sequence"/>
</dbReference>
<evidence type="ECO:0000256" key="2">
    <source>
        <dbReference type="SAM" id="MobiDB-lite"/>
    </source>
</evidence>
<reference evidence="3" key="1">
    <citation type="submission" date="2023-12" db="EMBL/GenBank/DDBJ databases">
        <title>Fervidustalea candida gen. nov., sp. nov., a novel member of the family Paenibacillaceae isolated from a geothermal area.</title>
        <authorList>
            <person name="Li W.-J."/>
            <person name="Jiao J.-Y."/>
            <person name="Chen Y."/>
        </authorList>
    </citation>
    <scope>NUCLEOTIDE SEQUENCE</scope>
    <source>
        <strain evidence="3">SYSU GA230002</strain>
    </source>
</reference>
<evidence type="ECO:0000313" key="4">
    <source>
        <dbReference type="Proteomes" id="UP001310386"/>
    </source>
</evidence>
<keyword evidence="1" id="KW-0175">Coiled coil</keyword>